<comment type="caution">
    <text evidence="2">The sequence shown here is derived from an EMBL/GenBank/DDBJ whole genome shotgun (WGS) entry which is preliminary data.</text>
</comment>
<reference evidence="3" key="1">
    <citation type="journal article" date="2019" name="Int. J. Syst. Evol. Microbiol.">
        <title>The Global Catalogue of Microorganisms (GCM) 10K type strain sequencing project: providing services to taxonomists for standard genome sequencing and annotation.</title>
        <authorList>
            <consortium name="The Broad Institute Genomics Platform"/>
            <consortium name="The Broad Institute Genome Sequencing Center for Infectious Disease"/>
            <person name="Wu L."/>
            <person name="Ma J."/>
        </authorList>
    </citation>
    <scope>NUCLEOTIDE SEQUENCE [LARGE SCALE GENOMIC DNA]</scope>
    <source>
        <strain evidence="3">CGMCC 4.1542</strain>
    </source>
</reference>
<dbReference type="Pfam" id="PF06445">
    <property type="entry name" value="GyrI-like"/>
    <property type="match status" value="1"/>
</dbReference>
<feature type="domain" description="GyrI-like small molecule binding" evidence="1">
    <location>
        <begin position="123"/>
        <end position="207"/>
    </location>
</feature>
<proteinExistence type="predicted"/>
<dbReference type="Proteomes" id="UP001595855">
    <property type="component" value="Unassembled WGS sequence"/>
</dbReference>
<dbReference type="RefSeq" id="WP_271321167.1">
    <property type="nucleotide sequence ID" value="NZ_BAAATN010000001.1"/>
</dbReference>
<evidence type="ECO:0000313" key="3">
    <source>
        <dbReference type="Proteomes" id="UP001595855"/>
    </source>
</evidence>
<evidence type="ECO:0000259" key="1">
    <source>
        <dbReference type="Pfam" id="PF06445"/>
    </source>
</evidence>
<dbReference type="InterPro" id="IPR029442">
    <property type="entry name" value="GyrI-like"/>
</dbReference>
<dbReference type="Gene3D" id="3.20.80.10">
    <property type="entry name" value="Regulatory factor, effector binding domain"/>
    <property type="match status" value="1"/>
</dbReference>
<dbReference type="EMBL" id="JBHSJO010000001">
    <property type="protein sequence ID" value="MFC5014599.1"/>
    <property type="molecule type" value="Genomic_DNA"/>
</dbReference>
<protein>
    <submittedName>
        <fullName evidence="2">GyrI-like domain-containing protein</fullName>
    </submittedName>
</protein>
<sequence>MGNSGFGHPFQKLYEATPDPALVEVPPLRYLAVDGEGDPQGSESFAAAVAALYIATQAVAVESDPADGAATGPCPLEGLWWSTDPRLDLASGDPGLWQDRTSWRWTLLLRQAEPVDRDRLEAVRAELGAKADTPDAEAAAAALREHTLDEGPCVQLLHEGAIENEPASVRALHRYLDGQGLVPAGRHHEIYLVPATTAPSHELRTILRQPVSRG</sequence>
<gene>
    <name evidence="2" type="ORF">ACFPRC_06885</name>
</gene>
<organism evidence="2 3">
    <name type="scientific">Streptomyces lienomycini</name>
    <dbReference type="NCBI Taxonomy" id="284035"/>
    <lineage>
        <taxon>Bacteria</taxon>
        <taxon>Bacillati</taxon>
        <taxon>Actinomycetota</taxon>
        <taxon>Actinomycetes</taxon>
        <taxon>Kitasatosporales</taxon>
        <taxon>Streptomycetaceae</taxon>
        <taxon>Streptomyces</taxon>
    </lineage>
</organism>
<keyword evidence="3" id="KW-1185">Reference proteome</keyword>
<dbReference type="InterPro" id="IPR011256">
    <property type="entry name" value="Reg_factor_effector_dom_sf"/>
</dbReference>
<name>A0ABV9WMW5_9ACTN</name>
<accession>A0ABV9WMW5</accession>
<evidence type="ECO:0000313" key="2">
    <source>
        <dbReference type="EMBL" id="MFC5014599.1"/>
    </source>
</evidence>